<feature type="transmembrane region" description="Helical" evidence="1">
    <location>
        <begin position="138"/>
        <end position="169"/>
    </location>
</feature>
<name>A0A1S3T7R3_VIGRR</name>
<gene>
    <name evidence="3" type="primary">LOC106752608</name>
</gene>
<dbReference type="Gene3D" id="1.20.1280.170">
    <property type="entry name" value="Exocyst complex component Exo70"/>
    <property type="match status" value="1"/>
</dbReference>
<accession>A0A1S3T7R3</accession>
<keyword evidence="2" id="KW-1185">Reference proteome</keyword>
<dbReference type="AlphaFoldDB" id="A0A1S3T7R3"/>
<dbReference type="GO" id="GO:0006887">
    <property type="term" value="P:exocytosis"/>
    <property type="evidence" value="ECO:0007669"/>
    <property type="project" value="InterPro"/>
</dbReference>
<organism evidence="2 3">
    <name type="scientific">Vigna radiata var. radiata</name>
    <name type="common">Mung bean</name>
    <name type="synonym">Phaseolus aureus</name>
    <dbReference type="NCBI Taxonomy" id="3916"/>
    <lineage>
        <taxon>Eukaryota</taxon>
        <taxon>Viridiplantae</taxon>
        <taxon>Streptophyta</taxon>
        <taxon>Embryophyta</taxon>
        <taxon>Tracheophyta</taxon>
        <taxon>Spermatophyta</taxon>
        <taxon>Magnoliopsida</taxon>
        <taxon>eudicotyledons</taxon>
        <taxon>Gunneridae</taxon>
        <taxon>Pentapetalae</taxon>
        <taxon>rosids</taxon>
        <taxon>fabids</taxon>
        <taxon>Fabales</taxon>
        <taxon>Fabaceae</taxon>
        <taxon>Papilionoideae</taxon>
        <taxon>50 kb inversion clade</taxon>
        <taxon>NPAAA clade</taxon>
        <taxon>indigoferoid/millettioid clade</taxon>
        <taxon>Phaseoleae</taxon>
        <taxon>Vigna</taxon>
    </lineage>
</organism>
<evidence type="ECO:0000313" key="2">
    <source>
        <dbReference type="Proteomes" id="UP000087766"/>
    </source>
</evidence>
<feature type="transmembrane region" description="Helical" evidence="1">
    <location>
        <begin position="111"/>
        <end position="129"/>
    </location>
</feature>
<keyword evidence="1" id="KW-1133">Transmembrane helix</keyword>
<evidence type="ECO:0000313" key="3">
    <source>
        <dbReference type="RefSeq" id="XP_014489807.2"/>
    </source>
</evidence>
<protein>
    <submittedName>
        <fullName evidence="3">Uncharacterized protein LOC106752608 isoform X2</fullName>
    </submittedName>
</protein>
<evidence type="ECO:0000256" key="1">
    <source>
        <dbReference type="SAM" id="Phobius"/>
    </source>
</evidence>
<dbReference type="PANTHER" id="PTHR12542">
    <property type="entry name" value="EXOCYST COMPLEX PROTEIN EXO70"/>
    <property type="match status" value="1"/>
</dbReference>
<sequence length="519" mass="58665">MQTLLMLNQILRWLKRPKVLKLVCLASSVVGLLCYALSSSFSCLLGKWSWWKMLLYIVFSFIICLAVLFTPARSSSTSLRLEAHLAFFVLMVTSVYSFFIDNVVKGKPDAYSLISCAAFATMSLSLSNLTQFGFQIDLLYFFCGALTIQLMKIRLWLVIVGAGFTYSLLQLRDYPSDTPEENLQPEEENQLLIIEVDDTESDAQQANFDVDSTLGSSPEDEDLTFEDHLQTQSDSHPHDADLIIQQQFMNCIKELEKENQRLVPIVGSHVENYIKAVFDSKEVSDPNVNLVMDVLPLEIMRHLKENVKLMVDAGFMDECIDIYSKSRKQFVEQCLRPLGLQFQTPNKDVEKWSKTWKAVGKILFPNEMRLCSYIFSGIHDAAGVSAVEKVCKKISTDLLSFTDTTITADNYLPNLLSYIVPKVSESLGELTRELISPTSVHESSIVDDIKDVRQSLGMLNQSRDGIYPNSNDTQDVRQRLAMLNKIGGNILYPNKKKAGLIDGGFHLVTDLLKKKIRKL</sequence>
<keyword evidence="1" id="KW-0812">Transmembrane</keyword>
<dbReference type="InterPro" id="IPR016159">
    <property type="entry name" value="Cullin_repeat-like_dom_sf"/>
</dbReference>
<proteinExistence type="predicted"/>
<dbReference type="RefSeq" id="XP_014489807.2">
    <property type="nucleotide sequence ID" value="XM_014634321.2"/>
</dbReference>
<keyword evidence="1" id="KW-0472">Membrane</keyword>
<dbReference type="GeneID" id="106752608"/>
<feature type="transmembrane region" description="Helical" evidence="1">
    <location>
        <begin position="48"/>
        <end position="69"/>
    </location>
</feature>
<dbReference type="Proteomes" id="UP000087766">
    <property type="component" value="Unplaced"/>
</dbReference>
<reference evidence="3" key="1">
    <citation type="submission" date="2025-08" db="UniProtKB">
        <authorList>
            <consortium name="RefSeq"/>
        </authorList>
    </citation>
    <scope>IDENTIFICATION</scope>
    <source>
        <tissue evidence="3">Leaf</tissue>
    </source>
</reference>
<dbReference type="PANTHER" id="PTHR12542:SF180">
    <property type="entry name" value="EXOCYST SUBUNIT EXO70 FAMILY PROTEIN"/>
    <property type="match status" value="1"/>
</dbReference>
<dbReference type="SUPFAM" id="SSF74788">
    <property type="entry name" value="Cullin repeat-like"/>
    <property type="match status" value="1"/>
</dbReference>
<dbReference type="GO" id="GO:0000145">
    <property type="term" value="C:exocyst"/>
    <property type="evidence" value="ECO:0007669"/>
    <property type="project" value="InterPro"/>
</dbReference>
<feature type="transmembrane region" description="Helical" evidence="1">
    <location>
        <begin position="81"/>
        <end position="99"/>
    </location>
</feature>
<dbReference type="InterPro" id="IPR004140">
    <property type="entry name" value="Exo70"/>
</dbReference>